<comment type="subcellular location">
    <subcellularLocation>
        <location evidence="1">Host cell</location>
    </subcellularLocation>
    <subcellularLocation>
        <location evidence="2">Secreted</location>
    </subcellularLocation>
</comment>
<comment type="caution">
    <text evidence="6">The sequence shown here is derived from an EMBL/GenBank/DDBJ whole genome shotgun (WGS) entry which is preliminary data.</text>
</comment>
<sequence length="196" mass="22209">MVDIQSHSMEDNELHEHEPDPEKEQAKDDQDLELWCLIVGMIGTAFPVLVKATDRVWELQKTIRNEAVEIYGDFNAAQIRLFLARKNNGEWLTATEVQDIENGNIESAISLLNQGHLTSMSRLNAIFTHFRDANVVHVLVPAPTTTSDVQVETGIGCKRKRSKQSIRNVETVPVSTEELKMLFDVLGQTKNRTKNR</sequence>
<dbReference type="InterPro" id="IPR045379">
    <property type="entry name" value="Crinkler_N"/>
</dbReference>
<gene>
    <name evidence="6" type="ORF">PDE001_LOCUS4935</name>
</gene>
<dbReference type="Proteomes" id="UP001162029">
    <property type="component" value="Unassembled WGS sequence"/>
</dbReference>
<evidence type="ECO:0000313" key="6">
    <source>
        <dbReference type="EMBL" id="CAI5731883.1"/>
    </source>
</evidence>
<evidence type="ECO:0000256" key="2">
    <source>
        <dbReference type="ARBA" id="ARBA00004613"/>
    </source>
</evidence>
<evidence type="ECO:0000256" key="3">
    <source>
        <dbReference type="ARBA" id="ARBA00022525"/>
    </source>
</evidence>
<dbReference type="GO" id="GO:0005576">
    <property type="term" value="C:extracellular region"/>
    <property type="evidence" value="ECO:0007669"/>
    <property type="project" value="UniProtKB-SubCell"/>
</dbReference>
<reference evidence="6" key="1">
    <citation type="submission" date="2022-12" db="EMBL/GenBank/DDBJ databases">
        <authorList>
            <person name="Webb A."/>
        </authorList>
    </citation>
    <scope>NUCLEOTIDE SEQUENCE</scope>
    <source>
        <strain evidence="6">Pd1</strain>
    </source>
</reference>
<keyword evidence="7" id="KW-1185">Reference proteome</keyword>
<dbReference type="GO" id="GO:0043657">
    <property type="term" value="C:host cell"/>
    <property type="evidence" value="ECO:0007669"/>
    <property type="project" value="UniProtKB-SubCell"/>
</dbReference>
<keyword evidence="3" id="KW-0964">Secreted</keyword>
<feature type="domain" description="Crinkler effector protein N-terminal" evidence="5">
    <location>
        <begin position="32"/>
        <end position="140"/>
    </location>
</feature>
<evidence type="ECO:0000259" key="5">
    <source>
        <dbReference type="Pfam" id="PF20147"/>
    </source>
</evidence>
<name>A0AAV0U845_9STRA</name>
<dbReference type="EMBL" id="CANTFM010000929">
    <property type="protein sequence ID" value="CAI5731883.1"/>
    <property type="molecule type" value="Genomic_DNA"/>
</dbReference>
<feature type="compositionally biased region" description="Basic and acidic residues" evidence="4">
    <location>
        <begin position="8"/>
        <end position="28"/>
    </location>
</feature>
<protein>
    <recommendedName>
        <fullName evidence="5">Crinkler effector protein N-terminal domain-containing protein</fullName>
    </recommendedName>
</protein>
<accession>A0AAV0U845</accession>
<proteinExistence type="predicted"/>
<feature type="region of interest" description="Disordered" evidence="4">
    <location>
        <begin position="1"/>
        <end position="28"/>
    </location>
</feature>
<dbReference type="Pfam" id="PF20147">
    <property type="entry name" value="Crinkler"/>
    <property type="match status" value="1"/>
</dbReference>
<evidence type="ECO:0000313" key="7">
    <source>
        <dbReference type="Proteomes" id="UP001162029"/>
    </source>
</evidence>
<dbReference type="AlphaFoldDB" id="A0AAV0U845"/>
<evidence type="ECO:0000256" key="4">
    <source>
        <dbReference type="SAM" id="MobiDB-lite"/>
    </source>
</evidence>
<evidence type="ECO:0000256" key="1">
    <source>
        <dbReference type="ARBA" id="ARBA00004340"/>
    </source>
</evidence>
<organism evidence="6 7">
    <name type="scientific">Peronospora destructor</name>
    <dbReference type="NCBI Taxonomy" id="86335"/>
    <lineage>
        <taxon>Eukaryota</taxon>
        <taxon>Sar</taxon>
        <taxon>Stramenopiles</taxon>
        <taxon>Oomycota</taxon>
        <taxon>Peronosporomycetes</taxon>
        <taxon>Peronosporales</taxon>
        <taxon>Peronosporaceae</taxon>
        <taxon>Peronospora</taxon>
    </lineage>
</organism>